<protein>
    <recommendedName>
        <fullName evidence="7">NAC domain-containing protein</fullName>
    </recommendedName>
</protein>
<dbReference type="SUPFAM" id="SSF101941">
    <property type="entry name" value="NAC domain"/>
    <property type="match status" value="1"/>
</dbReference>
<evidence type="ECO:0000256" key="4">
    <source>
        <dbReference type="ARBA" id="ARBA00023163"/>
    </source>
</evidence>
<keyword evidence="3" id="KW-0238">DNA-binding</keyword>
<dbReference type="PANTHER" id="PTHR31719">
    <property type="entry name" value="NAC TRANSCRIPTION FACTOR 56"/>
    <property type="match status" value="1"/>
</dbReference>
<proteinExistence type="predicted"/>
<reference evidence="8 9" key="1">
    <citation type="journal article" date="2010" name="Nature">
        <title>Genome sequencing and analysis of the model grass Brachypodium distachyon.</title>
        <authorList>
            <consortium name="International Brachypodium Initiative"/>
        </authorList>
    </citation>
    <scope>NUCLEOTIDE SEQUENCE [LARGE SCALE GENOMIC DNA]</scope>
    <source>
        <strain evidence="8 9">Bd21</strain>
    </source>
</reference>
<dbReference type="GO" id="GO:0005634">
    <property type="term" value="C:nucleus"/>
    <property type="evidence" value="ECO:0007669"/>
    <property type="project" value="UniProtKB-SubCell"/>
</dbReference>
<evidence type="ECO:0000256" key="6">
    <source>
        <dbReference type="SAM" id="MobiDB-lite"/>
    </source>
</evidence>
<evidence type="ECO:0000256" key="5">
    <source>
        <dbReference type="ARBA" id="ARBA00023242"/>
    </source>
</evidence>
<dbReference type="GO" id="GO:0003677">
    <property type="term" value="F:DNA binding"/>
    <property type="evidence" value="ECO:0007669"/>
    <property type="project" value="UniProtKB-KW"/>
</dbReference>
<dbReference type="OrthoDB" id="1921961at2759"/>
<evidence type="ECO:0000313" key="10">
    <source>
        <dbReference type="Proteomes" id="UP000008810"/>
    </source>
</evidence>
<reference evidence="8" key="2">
    <citation type="submission" date="2017-06" db="EMBL/GenBank/DDBJ databases">
        <title>WGS assembly of Brachypodium distachyon.</title>
        <authorList>
            <consortium name="The International Brachypodium Initiative"/>
            <person name="Lucas S."/>
            <person name="Harmon-Smith M."/>
            <person name="Lail K."/>
            <person name="Tice H."/>
            <person name="Grimwood J."/>
            <person name="Bruce D."/>
            <person name="Barry K."/>
            <person name="Shu S."/>
            <person name="Lindquist E."/>
            <person name="Wang M."/>
            <person name="Pitluck S."/>
            <person name="Vogel J.P."/>
            <person name="Garvin D.F."/>
            <person name="Mockler T.C."/>
            <person name="Schmutz J."/>
            <person name="Rokhsar D."/>
            <person name="Bevan M.W."/>
        </authorList>
    </citation>
    <scope>NUCLEOTIDE SEQUENCE</scope>
    <source>
        <strain evidence="8">Bd21</strain>
    </source>
</reference>
<dbReference type="InterPro" id="IPR036093">
    <property type="entry name" value="NAC_dom_sf"/>
</dbReference>
<name>I1IUV9_BRADI</name>
<dbReference type="HOGENOM" id="CLU_035664_8_0_1"/>
<evidence type="ECO:0000313" key="9">
    <source>
        <dbReference type="EnsemblPlants" id="KQJ92488"/>
    </source>
</evidence>
<evidence type="ECO:0000256" key="2">
    <source>
        <dbReference type="ARBA" id="ARBA00023015"/>
    </source>
</evidence>
<dbReference type="Gramene" id="KQJ92488">
    <property type="protein sequence ID" value="KQJ92488"/>
    <property type="gene ID" value="BRADI_4g44000v3"/>
</dbReference>
<keyword evidence="5" id="KW-0539">Nucleus</keyword>
<dbReference type="AlphaFoldDB" id="I1IUV9"/>
<feature type="compositionally biased region" description="Polar residues" evidence="6">
    <location>
        <begin position="211"/>
        <end position="221"/>
    </location>
</feature>
<organism evidence="8">
    <name type="scientific">Brachypodium distachyon</name>
    <name type="common">Purple false brome</name>
    <name type="synonym">Trachynia distachya</name>
    <dbReference type="NCBI Taxonomy" id="15368"/>
    <lineage>
        <taxon>Eukaryota</taxon>
        <taxon>Viridiplantae</taxon>
        <taxon>Streptophyta</taxon>
        <taxon>Embryophyta</taxon>
        <taxon>Tracheophyta</taxon>
        <taxon>Spermatophyta</taxon>
        <taxon>Magnoliopsida</taxon>
        <taxon>Liliopsida</taxon>
        <taxon>Poales</taxon>
        <taxon>Poaceae</taxon>
        <taxon>BOP clade</taxon>
        <taxon>Pooideae</taxon>
        <taxon>Stipodae</taxon>
        <taxon>Brachypodieae</taxon>
        <taxon>Brachypodium</taxon>
    </lineage>
</organism>
<dbReference type="EnsemblPlants" id="KQJ92488">
    <property type="protein sequence ID" value="KQJ92488"/>
    <property type="gene ID" value="BRADI_4g44000v3"/>
</dbReference>
<gene>
    <name evidence="9" type="primary">LOC100831889</name>
    <name evidence="8" type="ORF">BRADI_4g44000v3</name>
</gene>
<dbReference type="EMBL" id="CM000883">
    <property type="protein sequence ID" value="KQJ92488.1"/>
    <property type="molecule type" value="Genomic_DNA"/>
</dbReference>
<evidence type="ECO:0000259" key="7">
    <source>
        <dbReference type="PROSITE" id="PS51005"/>
    </source>
</evidence>
<comment type="subcellular location">
    <subcellularLocation>
        <location evidence="1">Nucleus</location>
    </subcellularLocation>
</comment>
<dbReference type="OMA" id="TTHETHQ"/>
<dbReference type="GeneID" id="100831889"/>
<feature type="region of interest" description="Disordered" evidence="6">
    <location>
        <begin position="184"/>
        <end position="233"/>
    </location>
</feature>
<dbReference type="PANTHER" id="PTHR31719:SF208">
    <property type="entry name" value="OS11G0126900 PROTEIN"/>
    <property type="match status" value="1"/>
</dbReference>
<dbReference type="KEGG" id="bdi:100831889"/>
<evidence type="ECO:0000256" key="3">
    <source>
        <dbReference type="ARBA" id="ARBA00023125"/>
    </source>
</evidence>
<dbReference type="Proteomes" id="UP000008810">
    <property type="component" value="Chromosome 4"/>
</dbReference>
<keyword evidence="4" id="KW-0804">Transcription</keyword>
<keyword evidence="2" id="KW-0805">Transcription regulation</keyword>
<feature type="domain" description="NAC" evidence="7">
    <location>
        <begin position="15"/>
        <end position="179"/>
    </location>
</feature>
<dbReference type="eggNOG" id="ENOG502QSIY">
    <property type="taxonomic scope" value="Eukaryota"/>
</dbReference>
<dbReference type="PROSITE" id="PS51005">
    <property type="entry name" value="NAC"/>
    <property type="match status" value="1"/>
</dbReference>
<dbReference type="STRING" id="15368.I1IUV9"/>
<dbReference type="GO" id="GO:0006355">
    <property type="term" value="P:regulation of DNA-templated transcription"/>
    <property type="evidence" value="ECO:0007669"/>
    <property type="project" value="InterPro"/>
</dbReference>
<accession>I1IUV9</accession>
<dbReference type="Pfam" id="PF02365">
    <property type="entry name" value="NAM"/>
    <property type="match status" value="1"/>
</dbReference>
<reference evidence="9" key="3">
    <citation type="submission" date="2018-08" db="UniProtKB">
        <authorList>
            <consortium name="EnsemblPlants"/>
        </authorList>
    </citation>
    <scope>IDENTIFICATION</scope>
    <source>
        <strain evidence="9">cv. Bd21</strain>
    </source>
</reference>
<dbReference type="InterPro" id="IPR003441">
    <property type="entry name" value="NAC-dom"/>
</dbReference>
<evidence type="ECO:0000256" key="1">
    <source>
        <dbReference type="ARBA" id="ARBA00004123"/>
    </source>
</evidence>
<keyword evidence="10" id="KW-1185">Reference proteome</keyword>
<evidence type="ECO:0000313" key="8">
    <source>
        <dbReference type="EMBL" id="KQJ92488.1"/>
    </source>
</evidence>
<dbReference type="RefSeq" id="XP_003577115.1">
    <property type="nucleotide sequence ID" value="XM_003577067.4"/>
</dbReference>
<dbReference type="Gene3D" id="2.170.150.80">
    <property type="entry name" value="NAC domain"/>
    <property type="match status" value="1"/>
</dbReference>
<sequence>MAPPPPTTAAAMPALPPGFRFHPTDAELITHYLANQSSSSPIPAPIIAEVNIYRSNPWELPAKALFGARDGEWFFFSPRDRKYPNGARPNRAAGDGYWKATGTDKPIVASDSASAIVGVKKALVFYRGKPPRGVKTDWIMHEYRLASSSANGACKRRSSAGSASSMRLDDWVLCRIHKKNSNGSTNLHNFSSSSEHEHEQEESSTVEESSMNNTNMKNNAVASPKSEAFDGGNDEELQELRPMAIAKSCSITDLLNTVDYASLSHLLLDGAADTAAYHDQLPAPEESPLIYTPPNPWQTLNNCSNNNNSSSLSYLNDDAIAVPQLAEQHDQYYYSSNGDQYVNGGTVKRKRSSGGGYCNQLQHQVSDDHLLAGNSSSSGGFQYSGMLMHPFLMNSHQLQM</sequence>